<dbReference type="KEGG" id="bfo:118406152"/>
<gene>
    <name evidence="6" type="primary">LOC118406152</name>
</gene>
<dbReference type="Proteomes" id="UP000001554">
    <property type="component" value="Chromosome 18"/>
</dbReference>
<evidence type="ECO:0000256" key="2">
    <source>
        <dbReference type="ARBA" id="ARBA00023043"/>
    </source>
</evidence>
<dbReference type="PANTHER" id="PTHR24126">
    <property type="entry name" value="ANKYRIN REPEAT, PH AND SEC7 DOMAIN CONTAINING PROTEIN SECG-RELATED"/>
    <property type="match status" value="1"/>
</dbReference>
<reference evidence="5" key="1">
    <citation type="journal article" date="2020" name="Nat. Ecol. Evol.">
        <title>Deeply conserved synteny resolves early events in vertebrate evolution.</title>
        <authorList>
            <person name="Simakov O."/>
            <person name="Marletaz F."/>
            <person name="Yue J.X."/>
            <person name="O'Connell B."/>
            <person name="Jenkins J."/>
            <person name="Brandt A."/>
            <person name="Calef R."/>
            <person name="Tung C.H."/>
            <person name="Huang T.K."/>
            <person name="Schmutz J."/>
            <person name="Satoh N."/>
            <person name="Yu J.K."/>
            <person name="Putnam N.H."/>
            <person name="Green R.E."/>
            <person name="Rokhsar D.S."/>
        </authorList>
    </citation>
    <scope>NUCLEOTIDE SEQUENCE [LARGE SCALE GENOMIC DNA]</scope>
    <source>
        <strain evidence="5">S238N-H82</strain>
    </source>
</reference>
<dbReference type="PRINTS" id="PR01415">
    <property type="entry name" value="ANKYRIN"/>
</dbReference>
<evidence type="ECO:0000256" key="4">
    <source>
        <dbReference type="SAM" id="MobiDB-lite"/>
    </source>
</evidence>
<dbReference type="InterPro" id="IPR036770">
    <property type="entry name" value="Ankyrin_rpt-contain_sf"/>
</dbReference>
<keyword evidence="1" id="KW-0677">Repeat</keyword>
<feature type="repeat" description="ANK" evidence="3">
    <location>
        <begin position="304"/>
        <end position="336"/>
    </location>
</feature>
<accession>A0A9J7KJ63</accession>
<dbReference type="OrthoDB" id="194358at2759"/>
<dbReference type="GeneID" id="118406152"/>
<evidence type="ECO:0000256" key="3">
    <source>
        <dbReference type="PROSITE-ProRule" id="PRU00023"/>
    </source>
</evidence>
<feature type="repeat" description="ANK" evidence="3">
    <location>
        <begin position="97"/>
        <end position="130"/>
    </location>
</feature>
<sequence>MAMDKNLWEAVSRNNLQEVQKILSSGRNIDLNEPFVVSIHYRDGFHRHQVGNYLLQACLFSSPIVVSALVKAGANVNKSSEVVCRSVHLVEGYERKYNVTPLILAVIQRNVGLVEKLLHRCGADVNGRNDAGLTALHLTVKPADGFSLFGYKKINSSRMDSSPQCEQIASLLLEAGARVDLQDNMGQTPLHIAVMEKDVVVARMLLRHHARVDVPNREGRTPLHESAKALDAEMCRILTDDTEVDSSTLVNLASNDGTTPLHAAILAMAPQPHMWRAVGADFDNCAAVVTILIRKGANLAAEKDHFTPLHLAAEHGLVNVVKLLVEAGADIRAETPNTGLTPLDMAEHGGNQEIIDNLTARQESDTCEREKNKREEPSIEQEVEEEEPQKSDTPVEDILEGAVGGFEQVLVIKEEGDPIEE</sequence>
<evidence type="ECO:0000313" key="6">
    <source>
        <dbReference type="RefSeq" id="XP_035661928.1"/>
    </source>
</evidence>
<keyword evidence="5" id="KW-1185">Reference proteome</keyword>
<dbReference type="PROSITE" id="PS50088">
    <property type="entry name" value="ANK_REPEAT"/>
    <property type="match status" value="3"/>
</dbReference>
<dbReference type="SUPFAM" id="SSF48403">
    <property type="entry name" value="Ankyrin repeat"/>
    <property type="match status" value="1"/>
</dbReference>
<dbReference type="Pfam" id="PF00023">
    <property type="entry name" value="Ank"/>
    <property type="match status" value="1"/>
</dbReference>
<dbReference type="OMA" id="PQCEQIA"/>
<feature type="compositionally biased region" description="Acidic residues" evidence="4">
    <location>
        <begin position="378"/>
        <end position="387"/>
    </location>
</feature>
<proteinExistence type="predicted"/>
<feature type="compositionally biased region" description="Basic and acidic residues" evidence="4">
    <location>
        <begin position="362"/>
        <end position="377"/>
    </location>
</feature>
<dbReference type="PANTHER" id="PTHR24126:SF14">
    <property type="entry name" value="ANK_REP_REGION DOMAIN-CONTAINING PROTEIN"/>
    <property type="match status" value="1"/>
</dbReference>
<dbReference type="Gene3D" id="1.25.40.20">
    <property type="entry name" value="Ankyrin repeat-containing domain"/>
    <property type="match status" value="2"/>
</dbReference>
<dbReference type="AlphaFoldDB" id="A0A9J7KJ63"/>
<keyword evidence="2 3" id="KW-0040">ANK repeat</keyword>
<reference evidence="6" key="2">
    <citation type="submission" date="2025-08" db="UniProtKB">
        <authorList>
            <consortium name="RefSeq"/>
        </authorList>
    </citation>
    <scope>IDENTIFICATION</scope>
    <source>
        <strain evidence="6">S238N-H82</strain>
        <tissue evidence="6">Testes</tissue>
    </source>
</reference>
<organism evidence="5 6">
    <name type="scientific">Branchiostoma floridae</name>
    <name type="common">Florida lancelet</name>
    <name type="synonym">Amphioxus</name>
    <dbReference type="NCBI Taxonomy" id="7739"/>
    <lineage>
        <taxon>Eukaryota</taxon>
        <taxon>Metazoa</taxon>
        <taxon>Chordata</taxon>
        <taxon>Cephalochordata</taxon>
        <taxon>Leptocardii</taxon>
        <taxon>Amphioxiformes</taxon>
        <taxon>Branchiostomatidae</taxon>
        <taxon>Branchiostoma</taxon>
    </lineage>
</organism>
<protein>
    <submittedName>
        <fullName evidence="6">Ankyrin-3-like</fullName>
    </submittedName>
</protein>
<evidence type="ECO:0000313" key="5">
    <source>
        <dbReference type="Proteomes" id="UP000001554"/>
    </source>
</evidence>
<feature type="repeat" description="ANK" evidence="3">
    <location>
        <begin position="185"/>
        <end position="217"/>
    </location>
</feature>
<dbReference type="Pfam" id="PF12796">
    <property type="entry name" value="Ank_2"/>
    <property type="match status" value="2"/>
</dbReference>
<dbReference type="SMART" id="SM00248">
    <property type="entry name" value="ANK"/>
    <property type="match status" value="9"/>
</dbReference>
<evidence type="ECO:0000256" key="1">
    <source>
        <dbReference type="ARBA" id="ARBA00022737"/>
    </source>
</evidence>
<feature type="region of interest" description="Disordered" evidence="4">
    <location>
        <begin position="362"/>
        <end position="395"/>
    </location>
</feature>
<dbReference type="InterPro" id="IPR002110">
    <property type="entry name" value="Ankyrin_rpt"/>
</dbReference>
<dbReference type="PROSITE" id="PS50297">
    <property type="entry name" value="ANK_REP_REGION"/>
    <property type="match status" value="2"/>
</dbReference>
<dbReference type="RefSeq" id="XP_035661928.1">
    <property type="nucleotide sequence ID" value="XM_035806035.1"/>
</dbReference>
<name>A0A9J7KJ63_BRAFL</name>